<dbReference type="SUPFAM" id="SSF54928">
    <property type="entry name" value="RNA-binding domain, RBD"/>
    <property type="match status" value="1"/>
</dbReference>
<dbReference type="GO" id="GO:0003676">
    <property type="term" value="F:nucleic acid binding"/>
    <property type="evidence" value="ECO:0007669"/>
    <property type="project" value="InterPro"/>
</dbReference>
<evidence type="ECO:0000256" key="2">
    <source>
        <dbReference type="ARBA" id="ARBA00022771"/>
    </source>
</evidence>
<dbReference type="SUPFAM" id="SSF63748">
    <property type="entry name" value="Tudor/PWWP/MBT"/>
    <property type="match status" value="3"/>
</dbReference>
<dbReference type="GO" id="GO:0005737">
    <property type="term" value="C:cytoplasm"/>
    <property type="evidence" value="ECO:0007669"/>
    <property type="project" value="UniProtKB-ARBA"/>
</dbReference>
<name>A0A6P8YAR4_THRPL</name>
<dbReference type="PROSITE" id="PS50865">
    <property type="entry name" value="ZF_MYND_2"/>
    <property type="match status" value="1"/>
</dbReference>
<dbReference type="GeneID" id="117640920"/>
<dbReference type="AlphaFoldDB" id="A0A6P8YAR4"/>
<dbReference type="InterPro" id="IPR035979">
    <property type="entry name" value="RBD_domain_sf"/>
</dbReference>
<dbReference type="Pfam" id="PF01753">
    <property type="entry name" value="zf-MYND"/>
    <property type="match status" value="1"/>
</dbReference>
<dbReference type="PANTHER" id="PTHR22948:SF76">
    <property type="entry name" value="FI20010P1-RELATED"/>
    <property type="match status" value="1"/>
</dbReference>
<dbReference type="OrthoDB" id="10023235at2759"/>
<dbReference type="InterPro" id="IPR002893">
    <property type="entry name" value="Znf_MYND"/>
</dbReference>
<dbReference type="KEGG" id="tpal:117640920"/>
<dbReference type="PROSITE" id="PS50304">
    <property type="entry name" value="TUDOR"/>
    <property type="match status" value="2"/>
</dbReference>
<evidence type="ECO:0000259" key="6">
    <source>
        <dbReference type="PROSITE" id="PS50865"/>
    </source>
</evidence>
<dbReference type="Gene3D" id="6.10.140.2220">
    <property type="match status" value="1"/>
</dbReference>
<dbReference type="Proteomes" id="UP000515158">
    <property type="component" value="Unplaced"/>
</dbReference>
<dbReference type="InterPro" id="IPR002999">
    <property type="entry name" value="Tudor"/>
</dbReference>
<dbReference type="RefSeq" id="XP_034233835.1">
    <property type="nucleotide sequence ID" value="XM_034377944.1"/>
</dbReference>
<dbReference type="InterPro" id="IPR012677">
    <property type="entry name" value="Nucleotide-bd_a/b_plait_sf"/>
</dbReference>
<evidence type="ECO:0000256" key="3">
    <source>
        <dbReference type="ARBA" id="ARBA00022833"/>
    </source>
</evidence>
<reference evidence="8" key="1">
    <citation type="submission" date="2025-08" db="UniProtKB">
        <authorList>
            <consortium name="RefSeq"/>
        </authorList>
    </citation>
    <scope>IDENTIFICATION</scope>
    <source>
        <tissue evidence="8">Total insect</tissue>
    </source>
</reference>
<dbReference type="InterPro" id="IPR035437">
    <property type="entry name" value="SNase_OB-fold_sf"/>
</dbReference>
<evidence type="ECO:0000313" key="8">
    <source>
        <dbReference type="RefSeq" id="XP_034233835.1"/>
    </source>
</evidence>
<keyword evidence="1" id="KW-0479">Metal-binding</keyword>
<feature type="domain" description="Tudor" evidence="5">
    <location>
        <begin position="660"/>
        <end position="721"/>
    </location>
</feature>
<evidence type="ECO:0000256" key="4">
    <source>
        <dbReference type="PROSITE-ProRule" id="PRU00134"/>
    </source>
</evidence>
<dbReference type="Gene3D" id="3.30.70.330">
    <property type="match status" value="1"/>
</dbReference>
<keyword evidence="7" id="KW-1185">Reference proteome</keyword>
<dbReference type="FunCoup" id="A0A6P8YAR4">
    <property type="interactions" value="17"/>
</dbReference>
<dbReference type="Gene3D" id="2.30.30.140">
    <property type="match status" value="3"/>
</dbReference>
<dbReference type="SUPFAM" id="SSF144232">
    <property type="entry name" value="HIT/MYND zinc finger-like"/>
    <property type="match status" value="1"/>
</dbReference>
<keyword evidence="2 4" id="KW-0863">Zinc-finger</keyword>
<evidence type="ECO:0000259" key="5">
    <source>
        <dbReference type="PROSITE" id="PS50304"/>
    </source>
</evidence>
<feature type="domain" description="Tudor" evidence="5">
    <location>
        <begin position="875"/>
        <end position="935"/>
    </location>
</feature>
<dbReference type="FunFam" id="2.30.30.140:FF:000018">
    <property type="entry name" value="Serine/threonine-protein kinase 31"/>
    <property type="match status" value="2"/>
</dbReference>
<dbReference type="Gene3D" id="2.40.50.90">
    <property type="match status" value="1"/>
</dbReference>
<dbReference type="InParanoid" id="A0A6P8YAR4"/>
<dbReference type="PANTHER" id="PTHR22948">
    <property type="entry name" value="TUDOR DOMAIN CONTAINING PROTEIN"/>
    <property type="match status" value="1"/>
</dbReference>
<keyword evidence="3" id="KW-0862">Zinc</keyword>
<accession>A0A6P8YAR4</accession>
<organism evidence="8">
    <name type="scientific">Thrips palmi</name>
    <name type="common">Melon thrips</name>
    <dbReference type="NCBI Taxonomy" id="161013"/>
    <lineage>
        <taxon>Eukaryota</taxon>
        <taxon>Metazoa</taxon>
        <taxon>Ecdysozoa</taxon>
        <taxon>Arthropoda</taxon>
        <taxon>Hexapoda</taxon>
        <taxon>Insecta</taxon>
        <taxon>Pterygota</taxon>
        <taxon>Neoptera</taxon>
        <taxon>Paraneoptera</taxon>
        <taxon>Thysanoptera</taxon>
        <taxon>Terebrantia</taxon>
        <taxon>Thripoidea</taxon>
        <taxon>Thripidae</taxon>
        <taxon>Thrips</taxon>
    </lineage>
</organism>
<dbReference type="SMART" id="SM00333">
    <property type="entry name" value="TUDOR"/>
    <property type="match status" value="3"/>
</dbReference>
<evidence type="ECO:0000313" key="7">
    <source>
        <dbReference type="Proteomes" id="UP000515158"/>
    </source>
</evidence>
<proteinExistence type="predicted"/>
<protein>
    <submittedName>
        <fullName evidence="8">Tudor domain-containing protein 1 isoform X1</fullName>
    </submittedName>
</protein>
<gene>
    <name evidence="8" type="primary">LOC117640920</name>
</gene>
<dbReference type="Pfam" id="PF00567">
    <property type="entry name" value="TUDOR"/>
    <property type="match status" value="3"/>
</dbReference>
<feature type="domain" description="MYND-type" evidence="6">
    <location>
        <begin position="337"/>
        <end position="372"/>
    </location>
</feature>
<sequence>MRSCCDGRWGSVERCIVGCVGHYLLKLTCFGYVEPLKMMNNDIQITLENVSRSDPIMDDQWDPMREEFENPDINCYDHGPGANLDVDLQRPAYRDRNNQVVYKIMVTKIPYGLEQTGLENLFRNVGVPTVAKCKGRASNQLQWALIEFKTLQEAKRAIMEFDGVFDMIVRFARSDEENERLKNKRLQEEREERMYQMAHSSTSNNSLQANPNKVQNTMPSSLKLIRMLGRGQSRGKMIFNVFNGYQERRPGLKHCAWSNGVPDMRDPGGLMYHSASCQHELSNRVLQNLVITTGSNSVRQVSMGRGYIPPHTEPIPGQCDPFERSVGVDVSVPLLHCAKCGSNTVQKCSSCGTPYCSKKCQREDFGRHRTRCRAQISIDSVVDENMQRTSEFVPLSRNIGQGETSSFSTNLPSISLWGKPEKNVVSLLGEGTEAIVYVSSEQPTQLSGSLCCKELFDITNKILTEMPEKVMQSPANLNFWPTVGTLVAVKWDSSIWRGYILNTPIVGHSSHFTVALCDLGSVKKIEVKDIFQLPSDFHNLPELAVTCKLLELSGKGSTLAPENQLQLKIENSLGDRLTAKAVGVDGLTELGVVTVSSWSPAANELVAVQIVPPCTVVMTAYHNQNALYVRPTGRTYKEQFFCLMQKVAAAHVTSPPLGRAPYKGEMVACQYRKDGNYYRGIVREESTLIQEHYEVFFVDFGNMEPISISDMKALPSELKSCPCMAVPVAPYGVRKGPLTEKAVVFLNMLLQKEQEFQMDFATQNKNDGVQLVFPDKSSFNLKLNESLAPEWEESLKKGLLVDHDKPTMLEDLSILSLVEGGKQKGVVTVMVMNISANGRLAVLPMGTPEVEHVLKTVAFQINEYCESTDPSARYNPRLNEVCLAKYHKDGQWYRAVNTETVTETQSSKLMFIDYGNCEDVPFQDIRQMVPDFVSPPIVMLMCHLDGVPMEPTPDMITRIMELVPTKNVYEVEVLGQIDSYQYKIRIPQISDQLKSELSMNQ</sequence>
<dbReference type="CDD" id="cd00590">
    <property type="entry name" value="RRM_SF"/>
    <property type="match status" value="1"/>
</dbReference>
<dbReference type="InterPro" id="IPR050621">
    <property type="entry name" value="Tudor_domain_containing"/>
</dbReference>
<dbReference type="GO" id="GO:0008270">
    <property type="term" value="F:zinc ion binding"/>
    <property type="evidence" value="ECO:0007669"/>
    <property type="project" value="UniProtKB-KW"/>
</dbReference>
<evidence type="ECO:0000256" key="1">
    <source>
        <dbReference type="ARBA" id="ARBA00022723"/>
    </source>
</evidence>